<dbReference type="VEuPathDB" id="FungiDB:P168DRAFT_88068"/>
<keyword evidence="2" id="KW-0041">Annexin</keyword>
<dbReference type="PANTHER" id="PTHR10502:SF179">
    <property type="entry name" value="ANNEXIN"/>
    <property type="match status" value="1"/>
</dbReference>
<keyword evidence="1" id="KW-0677">Repeat</keyword>
<proteinExistence type="predicted"/>
<dbReference type="InterPro" id="IPR018502">
    <property type="entry name" value="Annexin_repeat"/>
</dbReference>
<evidence type="ECO:0000256" key="1">
    <source>
        <dbReference type="ARBA" id="ARBA00022737"/>
    </source>
</evidence>
<name>A0A2I1DB48_ASPC2</name>
<dbReference type="PROSITE" id="PS51897">
    <property type="entry name" value="ANNEXIN_2"/>
    <property type="match status" value="1"/>
</dbReference>
<sequence>MPPAVSTAPSLGYDPDQRAPGDATHEADALHEALKAYPTTDASTLIRILAGPDPLEMALIRDTYASRHGHSLTKDILSQTTGPLAATLAALADGPLDQDLTHLHDGFIINNNSNNNSNADTPALTDVLIGRSNADLRAIKYAYVNKYGTALVDTIRSSGGPAGPFFAQLLGASRPENAAFFDQGAVEDDVRALHAALLAADEVSVGELFLAASDARLAAVAAAFEARYQVGLEAAVWESGFAAAVKEVLRAMVAHAVDPVLRDAGRLVRVGGGTRRGRGGCEGVGVLGCAAALE</sequence>
<evidence type="ECO:0000256" key="3">
    <source>
        <dbReference type="SAM" id="MobiDB-lite"/>
    </source>
</evidence>
<dbReference type="Pfam" id="PF00191">
    <property type="entry name" value="Annexin"/>
    <property type="match status" value="2"/>
</dbReference>
<dbReference type="GeneID" id="36549724"/>
<dbReference type="GO" id="GO:0005544">
    <property type="term" value="F:calcium-dependent phospholipid binding"/>
    <property type="evidence" value="ECO:0007669"/>
    <property type="project" value="InterPro"/>
</dbReference>
<dbReference type="Proteomes" id="UP000234254">
    <property type="component" value="Unassembled WGS sequence"/>
</dbReference>
<dbReference type="SUPFAM" id="SSF47874">
    <property type="entry name" value="Annexin"/>
    <property type="match status" value="1"/>
</dbReference>
<comment type="caution">
    <text evidence="4">The sequence shown here is derived from an EMBL/GenBank/DDBJ whole genome shotgun (WGS) entry which is preliminary data.</text>
</comment>
<evidence type="ECO:0000313" key="5">
    <source>
        <dbReference type="Proteomes" id="UP000234254"/>
    </source>
</evidence>
<dbReference type="GO" id="GO:0012506">
    <property type="term" value="C:vesicle membrane"/>
    <property type="evidence" value="ECO:0007669"/>
    <property type="project" value="TreeGrafter"/>
</dbReference>
<dbReference type="GO" id="GO:0005886">
    <property type="term" value="C:plasma membrane"/>
    <property type="evidence" value="ECO:0007669"/>
    <property type="project" value="TreeGrafter"/>
</dbReference>
<feature type="compositionally biased region" description="Basic and acidic residues" evidence="3">
    <location>
        <begin position="15"/>
        <end position="25"/>
    </location>
</feature>
<dbReference type="GO" id="GO:0005634">
    <property type="term" value="C:nucleus"/>
    <property type="evidence" value="ECO:0007669"/>
    <property type="project" value="TreeGrafter"/>
</dbReference>
<evidence type="ECO:0000256" key="2">
    <source>
        <dbReference type="ARBA" id="ARBA00023216"/>
    </source>
</evidence>
<reference evidence="4" key="1">
    <citation type="submission" date="2016-12" db="EMBL/GenBank/DDBJ databases">
        <title>The genomes of Aspergillus section Nigri reveals drivers in fungal speciation.</title>
        <authorList>
            <consortium name="DOE Joint Genome Institute"/>
            <person name="Vesth T.C."/>
            <person name="Nybo J."/>
            <person name="Theobald S."/>
            <person name="Brandl J."/>
            <person name="Frisvad J.C."/>
            <person name="Nielsen K.F."/>
            <person name="Lyhne E.K."/>
            <person name="Kogle M.E."/>
            <person name="Kuo A."/>
            <person name="Riley R."/>
            <person name="Clum A."/>
            <person name="Nolan M."/>
            <person name="Lipzen A."/>
            <person name="Salamov A."/>
            <person name="Henrissat B."/>
            <person name="Wiebenga A."/>
            <person name="De vries R.P."/>
            <person name="Grigoriev I.V."/>
            <person name="Mortensen U.H."/>
            <person name="Andersen M.R."/>
            <person name="Baker S.E."/>
        </authorList>
    </citation>
    <scope>NUCLEOTIDE SEQUENCE</scope>
    <source>
        <strain evidence="4">IBT 28561</strain>
    </source>
</reference>
<evidence type="ECO:0000313" key="4">
    <source>
        <dbReference type="EMBL" id="PKY07097.1"/>
    </source>
</evidence>
<keyword evidence="5" id="KW-1185">Reference proteome</keyword>
<dbReference type="GO" id="GO:0005509">
    <property type="term" value="F:calcium ion binding"/>
    <property type="evidence" value="ECO:0007669"/>
    <property type="project" value="InterPro"/>
</dbReference>
<gene>
    <name evidence="4" type="ORF">P168DRAFT_88068</name>
</gene>
<dbReference type="RefSeq" id="XP_024695691.1">
    <property type="nucleotide sequence ID" value="XM_024842195.1"/>
</dbReference>
<dbReference type="InterPro" id="IPR037104">
    <property type="entry name" value="Annexin_sf"/>
</dbReference>
<feature type="region of interest" description="Disordered" evidence="3">
    <location>
        <begin position="1"/>
        <end position="25"/>
    </location>
</feature>
<dbReference type="Gene3D" id="1.10.220.10">
    <property type="entry name" value="Annexin"/>
    <property type="match status" value="2"/>
</dbReference>
<dbReference type="AlphaFoldDB" id="A0A2I1DB48"/>
<organism evidence="4 5">
    <name type="scientific">Aspergillus campestris (strain IBT 28561)</name>
    <dbReference type="NCBI Taxonomy" id="1392248"/>
    <lineage>
        <taxon>Eukaryota</taxon>
        <taxon>Fungi</taxon>
        <taxon>Dikarya</taxon>
        <taxon>Ascomycota</taxon>
        <taxon>Pezizomycotina</taxon>
        <taxon>Eurotiomycetes</taxon>
        <taxon>Eurotiomycetidae</taxon>
        <taxon>Eurotiales</taxon>
        <taxon>Aspergillaceae</taxon>
        <taxon>Aspergillus</taxon>
        <taxon>Aspergillus subgen. Circumdati</taxon>
    </lineage>
</organism>
<protein>
    <submittedName>
        <fullName evidence="4">Annexin</fullName>
    </submittedName>
</protein>
<dbReference type="OrthoDB" id="37886at2759"/>
<accession>A0A2I1DB48</accession>
<dbReference type="GO" id="GO:0001786">
    <property type="term" value="F:phosphatidylserine binding"/>
    <property type="evidence" value="ECO:0007669"/>
    <property type="project" value="TreeGrafter"/>
</dbReference>
<dbReference type="PANTHER" id="PTHR10502">
    <property type="entry name" value="ANNEXIN"/>
    <property type="match status" value="1"/>
</dbReference>
<dbReference type="EMBL" id="MSFM01000002">
    <property type="protein sequence ID" value="PKY07097.1"/>
    <property type="molecule type" value="Genomic_DNA"/>
</dbReference>
<dbReference type="GO" id="GO:0005737">
    <property type="term" value="C:cytoplasm"/>
    <property type="evidence" value="ECO:0007669"/>
    <property type="project" value="TreeGrafter"/>
</dbReference>
<dbReference type="SMART" id="SM00335">
    <property type="entry name" value="ANX"/>
    <property type="match status" value="2"/>
</dbReference>